<dbReference type="EMBL" id="QFFJ01000001">
    <property type="protein sequence ID" value="RBL92814.1"/>
    <property type="molecule type" value="Genomic_DNA"/>
</dbReference>
<sequence length="69" mass="7632">MAGVFKIAKILLGYIGFKLAWSIKTENRQGILALEIMIYKNEKGPGCVSRALLIFIQPQALGYYVGLLS</sequence>
<evidence type="ECO:0000313" key="2">
    <source>
        <dbReference type="Proteomes" id="UP000253410"/>
    </source>
</evidence>
<reference evidence="1 2" key="1">
    <citation type="submission" date="2018-05" db="EMBL/GenBank/DDBJ databases">
        <title>Chitinophaga sp. K3CV102501T nov., isolated from isolated from a monsoon evergreen broad-leaved forest soil.</title>
        <authorList>
            <person name="Lv Y."/>
        </authorList>
    </citation>
    <scope>NUCLEOTIDE SEQUENCE [LARGE SCALE GENOMIC DNA]</scope>
    <source>
        <strain evidence="1 2">GDMCC 1.1325</strain>
    </source>
</reference>
<name>A0A365Y493_9BACT</name>
<gene>
    <name evidence="1" type="ORF">DF182_09615</name>
</gene>
<dbReference type="Proteomes" id="UP000253410">
    <property type="component" value="Unassembled WGS sequence"/>
</dbReference>
<proteinExistence type="predicted"/>
<dbReference type="AlphaFoldDB" id="A0A365Y493"/>
<accession>A0A365Y493</accession>
<organism evidence="1 2">
    <name type="scientific">Chitinophaga flava</name>
    <dbReference type="NCBI Taxonomy" id="2259036"/>
    <lineage>
        <taxon>Bacteria</taxon>
        <taxon>Pseudomonadati</taxon>
        <taxon>Bacteroidota</taxon>
        <taxon>Chitinophagia</taxon>
        <taxon>Chitinophagales</taxon>
        <taxon>Chitinophagaceae</taxon>
        <taxon>Chitinophaga</taxon>
    </lineage>
</organism>
<protein>
    <submittedName>
        <fullName evidence="1">Uncharacterized protein</fullName>
    </submittedName>
</protein>
<comment type="caution">
    <text evidence="1">The sequence shown here is derived from an EMBL/GenBank/DDBJ whole genome shotgun (WGS) entry which is preliminary data.</text>
</comment>
<keyword evidence="2" id="KW-1185">Reference proteome</keyword>
<evidence type="ECO:0000313" key="1">
    <source>
        <dbReference type="EMBL" id="RBL92814.1"/>
    </source>
</evidence>